<evidence type="ECO:0000256" key="2">
    <source>
        <dbReference type="ARBA" id="ARBA00008814"/>
    </source>
</evidence>
<evidence type="ECO:0000256" key="4">
    <source>
        <dbReference type="ARBA" id="ARBA00022496"/>
    </source>
</evidence>
<dbReference type="GO" id="GO:1901678">
    <property type="term" value="P:iron coordination entity transport"/>
    <property type="evidence" value="ECO:0007669"/>
    <property type="project" value="UniProtKB-ARBA"/>
</dbReference>
<feature type="domain" description="Fe/B12 periplasmic-binding" evidence="6">
    <location>
        <begin position="28"/>
        <end position="295"/>
    </location>
</feature>
<keyword evidence="8" id="KW-1185">Reference proteome</keyword>
<keyword evidence="5" id="KW-0732">Signal</keyword>
<keyword evidence="4" id="KW-0410">Iron transport</keyword>
<comment type="similarity">
    <text evidence="2">Belongs to the bacterial solute-binding protein 8 family.</text>
</comment>
<dbReference type="GO" id="GO:0030288">
    <property type="term" value="C:outer membrane-bounded periplasmic space"/>
    <property type="evidence" value="ECO:0007669"/>
    <property type="project" value="TreeGrafter"/>
</dbReference>
<evidence type="ECO:0000259" key="6">
    <source>
        <dbReference type="PROSITE" id="PS50983"/>
    </source>
</evidence>
<keyword evidence="4" id="KW-0406">Ion transport</keyword>
<gene>
    <name evidence="7" type="ORF">HLV39_08830</name>
</gene>
<evidence type="ECO:0000313" key="8">
    <source>
        <dbReference type="Proteomes" id="UP000536442"/>
    </source>
</evidence>
<dbReference type="EMBL" id="JABEVQ010000004">
    <property type="protein sequence ID" value="NWN91593.1"/>
    <property type="molecule type" value="Genomic_DNA"/>
</dbReference>
<accession>A0A851HRF2</accession>
<dbReference type="SUPFAM" id="SSF53807">
    <property type="entry name" value="Helical backbone' metal receptor"/>
    <property type="match status" value="1"/>
</dbReference>
<comment type="subcellular location">
    <subcellularLocation>
        <location evidence="1">Cell envelope</location>
    </subcellularLocation>
</comment>
<protein>
    <submittedName>
        <fullName evidence="7">ABC transporter substrate-binding protein</fullName>
    </submittedName>
</protein>
<dbReference type="InterPro" id="IPR051313">
    <property type="entry name" value="Bact_iron-sidero_bind"/>
</dbReference>
<evidence type="ECO:0000256" key="1">
    <source>
        <dbReference type="ARBA" id="ARBA00004196"/>
    </source>
</evidence>
<dbReference type="Pfam" id="PF01497">
    <property type="entry name" value="Peripla_BP_2"/>
    <property type="match status" value="1"/>
</dbReference>
<evidence type="ECO:0000313" key="7">
    <source>
        <dbReference type="EMBL" id="NWN91593.1"/>
    </source>
</evidence>
<reference evidence="7 8" key="1">
    <citation type="submission" date="2020-03" db="EMBL/GenBank/DDBJ databases">
        <title>Metagenomic, metatranscriptomic, and metabolomic analyses revealed the key microbes and metabolic features during the fermentation of ganjang, Korean traditional soy sauce.</title>
        <authorList>
            <person name="Chun B.H."/>
            <person name="Jeon C.O."/>
        </authorList>
    </citation>
    <scope>NUCLEOTIDE SEQUENCE [LARGE SCALE GENOMIC DNA]</scope>
    <source>
        <strain evidence="7 8">KG14</strain>
    </source>
</reference>
<dbReference type="Proteomes" id="UP000536442">
    <property type="component" value="Unassembled WGS sequence"/>
</dbReference>
<keyword evidence="4" id="KW-0408">Iron</keyword>
<name>A0A851HRF2_9GAMM</name>
<dbReference type="PROSITE" id="PS50983">
    <property type="entry name" value="FE_B12_PBP"/>
    <property type="match status" value="1"/>
</dbReference>
<dbReference type="Gene3D" id="3.40.50.1980">
    <property type="entry name" value="Nitrogenase molybdenum iron protein domain"/>
    <property type="match status" value="2"/>
</dbReference>
<dbReference type="PANTHER" id="PTHR30532">
    <property type="entry name" value="IRON III DICITRATE-BINDING PERIPLASMIC PROTEIN"/>
    <property type="match status" value="1"/>
</dbReference>
<evidence type="ECO:0000256" key="5">
    <source>
        <dbReference type="ARBA" id="ARBA00022729"/>
    </source>
</evidence>
<keyword evidence="3" id="KW-0813">Transport</keyword>
<dbReference type="PANTHER" id="PTHR30532:SF25">
    <property type="entry name" value="IRON(III) DICITRATE-BINDING PERIPLASMIC PROTEIN"/>
    <property type="match status" value="1"/>
</dbReference>
<dbReference type="InterPro" id="IPR002491">
    <property type="entry name" value="ABC_transptr_periplasmic_BD"/>
</dbReference>
<organism evidence="7 8">
    <name type="scientific">Marinobacter adhaerens</name>
    <dbReference type="NCBI Taxonomy" id="1033846"/>
    <lineage>
        <taxon>Bacteria</taxon>
        <taxon>Pseudomonadati</taxon>
        <taxon>Pseudomonadota</taxon>
        <taxon>Gammaproteobacteria</taxon>
        <taxon>Pseudomonadales</taxon>
        <taxon>Marinobacteraceae</taxon>
        <taxon>Marinobacter</taxon>
    </lineage>
</organism>
<evidence type="ECO:0000256" key="3">
    <source>
        <dbReference type="ARBA" id="ARBA00022448"/>
    </source>
</evidence>
<proteinExistence type="inferred from homology"/>
<dbReference type="AlphaFoldDB" id="A0A851HRF2"/>
<comment type="caution">
    <text evidence="7">The sequence shown here is derived from an EMBL/GenBank/DDBJ whole genome shotgun (WGS) entry which is preliminary data.</text>
</comment>
<sequence length="299" mass="31922">MTATLAHADTREIETAYGPVSVHGAPERVVTLYEGALDAAIATGIKPVGAVITRGGTDVAEYIQGKAGNVDIVGAPGEINIEAVVGQSPDLILASSRLTEEQYALLSRIAPTIVPDFPTLSPETWKKETRLFARALGREEAGKDIIETVEERTREVATLVEKSLGDTSAKTAVIRWMPQGPVVMSEDLFSSGLLAATGFDVNAAEIVKDGRPHSHPLSQENLGMIDHPWIFMATLNADGEEALAAARQSRAFQRLQANRDDRIITVNGQLWSSASGPLAALQILDDIADAMKSRSSATQ</sequence>